<feature type="compositionally biased region" description="Acidic residues" evidence="1">
    <location>
        <begin position="9"/>
        <end position="18"/>
    </location>
</feature>
<dbReference type="Proteomes" id="UP001180020">
    <property type="component" value="Unassembled WGS sequence"/>
</dbReference>
<proteinExistence type="predicted"/>
<evidence type="ECO:0000256" key="1">
    <source>
        <dbReference type="SAM" id="MobiDB-lite"/>
    </source>
</evidence>
<evidence type="ECO:0000313" key="2">
    <source>
        <dbReference type="EMBL" id="KAK1315128.1"/>
    </source>
</evidence>
<protein>
    <submittedName>
        <fullName evidence="2">Uncharacterized protein</fullName>
    </submittedName>
</protein>
<reference evidence="2" key="2">
    <citation type="submission" date="2023-06" db="EMBL/GenBank/DDBJ databases">
        <authorList>
            <person name="Ma L."/>
            <person name="Liu K.-W."/>
            <person name="Li Z."/>
            <person name="Hsiao Y.-Y."/>
            <person name="Qi Y."/>
            <person name="Fu T."/>
            <person name="Tang G."/>
            <person name="Zhang D."/>
            <person name="Sun W.-H."/>
            <person name="Liu D.-K."/>
            <person name="Li Y."/>
            <person name="Chen G.-Z."/>
            <person name="Liu X.-D."/>
            <person name="Liao X.-Y."/>
            <person name="Jiang Y.-T."/>
            <person name="Yu X."/>
            <person name="Hao Y."/>
            <person name="Huang J."/>
            <person name="Zhao X.-W."/>
            <person name="Ke S."/>
            <person name="Chen Y.-Y."/>
            <person name="Wu W.-L."/>
            <person name="Hsu J.-L."/>
            <person name="Lin Y.-F."/>
            <person name="Huang M.-D."/>
            <person name="Li C.-Y."/>
            <person name="Huang L."/>
            <person name="Wang Z.-W."/>
            <person name="Zhao X."/>
            <person name="Zhong W.-Y."/>
            <person name="Peng D.-H."/>
            <person name="Ahmad S."/>
            <person name="Lan S."/>
            <person name="Zhang J.-S."/>
            <person name="Tsai W.-C."/>
            <person name="Van De Peer Y."/>
            <person name="Liu Z.-J."/>
        </authorList>
    </citation>
    <scope>NUCLEOTIDE SEQUENCE</scope>
    <source>
        <strain evidence="2">CP</strain>
        <tissue evidence="2">Leaves</tissue>
    </source>
</reference>
<organism evidence="2 3">
    <name type="scientific">Acorus calamus</name>
    <name type="common">Sweet flag</name>
    <dbReference type="NCBI Taxonomy" id="4465"/>
    <lineage>
        <taxon>Eukaryota</taxon>
        <taxon>Viridiplantae</taxon>
        <taxon>Streptophyta</taxon>
        <taxon>Embryophyta</taxon>
        <taxon>Tracheophyta</taxon>
        <taxon>Spermatophyta</taxon>
        <taxon>Magnoliopsida</taxon>
        <taxon>Liliopsida</taxon>
        <taxon>Acoraceae</taxon>
        <taxon>Acorus</taxon>
    </lineage>
</organism>
<dbReference type="AlphaFoldDB" id="A0AAV9ESD8"/>
<dbReference type="EMBL" id="JAUJYO010000006">
    <property type="protein sequence ID" value="KAK1315128.1"/>
    <property type="molecule type" value="Genomic_DNA"/>
</dbReference>
<evidence type="ECO:0000313" key="3">
    <source>
        <dbReference type="Proteomes" id="UP001180020"/>
    </source>
</evidence>
<comment type="caution">
    <text evidence="2">The sequence shown here is derived from an EMBL/GenBank/DDBJ whole genome shotgun (WGS) entry which is preliminary data.</text>
</comment>
<gene>
    <name evidence="2" type="ORF">QJS10_CPA06g02383</name>
</gene>
<accession>A0AAV9ESD8</accession>
<sequence length="70" mass="8027">MDRPKEAREEEEEDDEELGFSRNYFLAKENSGSVKKSSCKLSDINVVDEKIQPYRGRGPEGSNIWDCDKA</sequence>
<keyword evidence="3" id="KW-1185">Reference proteome</keyword>
<name>A0AAV9ESD8_ACOCL</name>
<feature type="region of interest" description="Disordered" evidence="1">
    <location>
        <begin position="1"/>
        <end position="21"/>
    </location>
</feature>
<reference evidence="2" key="1">
    <citation type="journal article" date="2023" name="Nat. Commun.">
        <title>Diploid and tetraploid genomes of Acorus and the evolution of monocots.</title>
        <authorList>
            <person name="Ma L."/>
            <person name="Liu K.W."/>
            <person name="Li Z."/>
            <person name="Hsiao Y.Y."/>
            <person name="Qi Y."/>
            <person name="Fu T."/>
            <person name="Tang G.D."/>
            <person name="Zhang D."/>
            <person name="Sun W.H."/>
            <person name="Liu D.K."/>
            <person name="Li Y."/>
            <person name="Chen G.Z."/>
            <person name="Liu X.D."/>
            <person name="Liao X.Y."/>
            <person name="Jiang Y.T."/>
            <person name="Yu X."/>
            <person name="Hao Y."/>
            <person name="Huang J."/>
            <person name="Zhao X.W."/>
            <person name="Ke S."/>
            <person name="Chen Y.Y."/>
            <person name="Wu W.L."/>
            <person name="Hsu J.L."/>
            <person name="Lin Y.F."/>
            <person name="Huang M.D."/>
            <person name="Li C.Y."/>
            <person name="Huang L."/>
            <person name="Wang Z.W."/>
            <person name="Zhao X."/>
            <person name="Zhong W.Y."/>
            <person name="Peng D.H."/>
            <person name="Ahmad S."/>
            <person name="Lan S."/>
            <person name="Zhang J.S."/>
            <person name="Tsai W.C."/>
            <person name="Van de Peer Y."/>
            <person name="Liu Z.J."/>
        </authorList>
    </citation>
    <scope>NUCLEOTIDE SEQUENCE</scope>
    <source>
        <strain evidence="2">CP</strain>
    </source>
</reference>